<organism evidence="6 7">
    <name type="scientific">Lactiplantibacillus paraplantarum</name>
    <dbReference type="NCBI Taxonomy" id="60520"/>
    <lineage>
        <taxon>Bacteria</taxon>
        <taxon>Bacillati</taxon>
        <taxon>Bacillota</taxon>
        <taxon>Bacilli</taxon>
        <taxon>Lactobacillales</taxon>
        <taxon>Lactobacillaceae</taxon>
        <taxon>Lactiplantibacillus</taxon>
    </lineage>
</organism>
<name>A0ABQ0NBW8_9LACO</name>
<comment type="caution">
    <text evidence="6">The sequence shown here is derived from an EMBL/GenBank/DDBJ whole genome shotgun (WGS) entry which is preliminary data.</text>
</comment>
<dbReference type="PROSITE" id="PS00356">
    <property type="entry name" value="HTH_LACI_1"/>
    <property type="match status" value="1"/>
</dbReference>
<dbReference type="SUPFAM" id="SSF53822">
    <property type="entry name" value="Periplasmic binding protein-like I"/>
    <property type="match status" value="1"/>
</dbReference>
<evidence type="ECO:0000259" key="5">
    <source>
        <dbReference type="PROSITE" id="PS50932"/>
    </source>
</evidence>
<keyword evidence="1" id="KW-0678">Repressor</keyword>
<dbReference type="InterPro" id="IPR028082">
    <property type="entry name" value="Peripla_BP_I"/>
</dbReference>
<keyword evidence="3" id="KW-0238">DNA-binding</keyword>
<evidence type="ECO:0000256" key="1">
    <source>
        <dbReference type="ARBA" id="ARBA00022491"/>
    </source>
</evidence>
<evidence type="ECO:0000256" key="2">
    <source>
        <dbReference type="ARBA" id="ARBA00023015"/>
    </source>
</evidence>
<keyword evidence="2" id="KW-0805">Transcription regulation</keyword>
<dbReference type="Gene3D" id="1.10.260.40">
    <property type="entry name" value="lambda repressor-like DNA-binding domains"/>
    <property type="match status" value="1"/>
</dbReference>
<evidence type="ECO:0000256" key="3">
    <source>
        <dbReference type="ARBA" id="ARBA00023125"/>
    </source>
</evidence>
<gene>
    <name evidence="6" type="primary">lacI_6</name>
    <name evidence="6" type="ORF">LPPLD21_02111</name>
</gene>
<dbReference type="EMBL" id="BDOR01000012">
    <property type="protein sequence ID" value="GBF02561.1"/>
    <property type="molecule type" value="Genomic_DNA"/>
</dbReference>
<dbReference type="PANTHER" id="PTHR30146:SF148">
    <property type="entry name" value="HTH-TYPE TRANSCRIPTIONAL REPRESSOR PURR-RELATED"/>
    <property type="match status" value="1"/>
</dbReference>
<accession>A0ABQ0NBW8</accession>
<dbReference type="CDD" id="cd06267">
    <property type="entry name" value="PBP1_LacI_sugar_binding-like"/>
    <property type="match status" value="1"/>
</dbReference>
<evidence type="ECO:0000313" key="6">
    <source>
        <dbReference type="EMBL" id="GBF02561.1"/>
    </source>
</evidence>
<dbReference type="Pfam" id="PF00356">
    <property type="entry name" value="LacI"/>
    <property type="match status" value="1"/>
</dbReference>
<dbReference type="CDD" id="cd01392">
    <property type="entry name" value="HTH_LacI"/>
    <property type="match status" value="1"/>
</dbReference>
<dbReference type="PANTHER" id="PTHR30146">
    <property type="entry name" value="LACI-RELATED TRANSCRIPTIONAL REPRESSOR"/>
    <property type="match status" value="1"/>
</dbReference>
<protein>
    <submittedName>
        <fullName evidence="6">LacI family transcriptional regulator</fullName>
    </submittedName>
</protein>
<dbReference type="InterPro" id="IPR046335">
    <property type="entry name" value="LacI/GalR-like_sensor"/>
</dbReference>
<dbReference type="InterPro" id="IPR000843">
    <property type="entry name" value="HTH_LacI"/>
</dbReference>
<dbReference type="Pfam" id="PF13377">
    <property type="entry name" value="Peripla_BP_3"/>
    <property type="match status" value="1"/>
</dbReference>
<keyword evidence="7" id="KW-1185">Reference proteome</keyword>
<dbReference type="SUPFAM" id="SSF47413">
    <property type="entry name" value="lambda repressor-like DNA-binding domains"/>
    <property type="match status" value="1"/>
</dbReference>
<feature type="domain" description="HTH lacI-type" evidence="5">
    <location>
        <begin position="5"/>
        <end position="59"/>
    </location>
</feature>
<sequence length="330" mass="36844">MGKPVNITDIAQLAHVSVATVSNALKGKKNVGRETRERILKIAEEHHYQPSMTAQGLRMQHTKLIGILVHDFQNVFSSRIAEGINQALHKRGYSLVMIASNSKQLLNASLFDGLIIFNYLASKSQLESMITASKLPTVLMASDSTLDNVVNVVTDNHSSISQLCSLYEQTPHKKICFLTNDDYSYNSNVRWQTCYDYFQKHHQQDITGDTYNAHFRSAPAKKIALDLLKKQKYDFYFCLNDMMAYGVYQAAKELGLTVGHDISVSGFDNTQNNLSIFQPKLTTADPNMALWSGMIANSIVQRIEGTTPIANQTIFVPSEIVMGKSVKLNA</sequence>
<dbReference type="SMART" id="SM00354">
    <property type="entry name" value="HTH_LACI"/>
    <property type="match status" value="1"/>
</dbReference>
<evidence type="ECO:0000313" key="7">
    <source>
        <dbReference type="Proteomes" id="UP000236162"/>
    </source>
</evidence>
<dbReference type="Gene3D" id="3.40.50.2300">
    <property type="match status" value="2"/>
</dbReference>
<dbReference type="Proteomes" id="UP000236162">
    <property type="component" value="Unassembled WGS sequence"/>
</dbReference>
<keyword evidence="4" id="KW-0804">Transcription</keyword>
<dbReference type="RefSeq" id="WP_021729863.1">
    <property type="nucleotide sequence ID" value="NZ_AVAI01000001.1"/>
</dbReference>
<proteinExistence type="predicted"/>
<dbReference type="PROSITE" id="PS50932">
    <property type="entry name" value="HTH_LACI_2"/>
    <property type="match status" value="1"/>
</dbReference>
<evidence type="ECO:0000256" key="4">
    <source>
        <dbReference type="ARBA" id="ARBA00023163"/>
    </source>
</evidence>
<reference evidence="6 7" key="1">
    <citation type="submission" date="2017-04" db="EMBL/GenBank/DDBJ databases">
        <title>In vitro and in silico characterization of Lactobacillus paraplantarum D2-1, a starter culture for soymilk fermentation.</title>
        <authorList>
            <person name="Endo A."/>
            <person name="Sasaki F."/>
            <person name="Maeno S."/>
            <person name="Kanesaki Y."/>
            <person name="Kubota E."/>
            <person name="Torres G.A."/>
            <person name="Tomita S."/>
            <person name="Nakagawa J."/>
        </authorList>
    </citation>
    <scope>NUCLEOTIDE SEQUENCE [LARGE SCALE GENOMIC DNA]</scope>
    <source>
        <strain evidence="6 7">D2-1</strain>
    </source>
</reference>
<dbReference type="InterPro" id="IPR010982">
    <property type="entry name" value="Lambda_DNA-bd_dom_sf"/>
</dbReference>